<keyword evidence="3" id="KW-0689">Ribosomal protein</keyword>
<feature type="compositionally biased region" description="Acidic residues" evidence="2">
    <location>
        <begin position="60"/>
        <end position="70"/>
    </location>
</feature>
<dbReference type="AlphaFoldDB" id="A0A5N5I4T5"/>
<proteinExistence type="predicted"/>
<evidence type="ECO:0000313" key="3">
    <source>
        <dbReference type="EMBL" id="KAB2630614.1"/>
    </source>
</evidence>
<reference evidence="4" key="2">
    <citation type="submission" date="2019-10" db="EMBL/GenBank/DDBJ databases">
        <title>A de novo genome assembly of a pear dwarfing rootstock.</title>
        <authorList>
            <person name="Wang F."/>
            <person name="Wang J."/>
            <person name="Li S."/>
            <person name="Zhang Y."/>
            <person name="Fang M."/>
            <person name="Ma L."/>
            <person name="Zhao Y."/>
            <person name="Jiang S."/>
        </authorList>
    </citation>
    <scope>NUCLEOTIDE SEQUENCE [LARGE SCALE GENOMIC DNA]</scope>
</reference>
<evidence type="ECO:0000313" key="4">
    <source>
        <dbReference type="Proteomes" id="UP000327157"/>
    </source>
</evidence>
<dbReference type="Proteomes" id="UP000327157">
    <property type="component" value="Chromosome 12"/>
</dbReference>
<feature type="region of interest" description="Disordered" evidence="2">
    <location>
        <begin position="38"/>
        <end position="77"/>
    </location>
</feature>
<evidence type="ECO:0000256" key="2">
    <source>
        <dbReference type="SAM" id="MobiDB-lite"/>
    </source>
</evidence>
<dbReference type="InterPro" id="IPR044076">
    <property type="entry name" value="Ribosomal_P2"/>
</dbReference>
<sequence>MAGFNFLLSGVEGKDIAELIASRREKMASVPSAGGSAVAVASTGGGAAPALSEAKKEEKVEENEESDEDFNFNIFGE</sequence>
<dbReference type="PANTHER" id="PTHR21141">
    <property type="entry name" value="60S ACIDIC RIBOSOMAL PROTEIN FAMILY MEMBER"/>
    <property type="match status" value="1"/>
</dbReference>
<comment type="function">
    <text evidence="1">Plays an important role in the elongation step of protein synthesis.</text>
</comment>
<organism evidence="3 4">
    <name type="scientific">Pyrus ussuriensis x Pyrus communis</name>
    <dbReference type="NCBI Taxonomy" id="2448454"/>
    <lineage>
        <taxon>Eukaryota</taxon>
        <taxon>Viridiplantae</taxon>
        <taxon>Streptophyta</taxon>
        <taxon>Embryophyta</taxon>
        <taxon>Tracheophyta</taxon>
        <taxon>Spermatophyta</taxon>
        <taxon>Magnoliopsida</taxon>
        <taxon>eudicotyledons</taxon>
        <taxon>Gunneridae</taxon>
        <taxon>Pentapetalae</taxon>
        <taxon>rosids</taxon>
        <taxon>fabids</taxon>
        <taxon>Rosales</taxon>
        <taxon>Rosaceae</taxon>
        <taxon>Amygdaloideae</taxon>
        <taxon>Maleae</taxon>
        <taxon>Pyrus</taxon>
    </lineage>
</organism>
<dbReference type="EMBL" id="SMOL01000143">
    <property type="protein sequence ID" value="KAB2630614.1"/>
    <property type="molecule type" value="Genomic_DNA"/>
</dbReference>
<gene>
    <name evidence="3" type="ORF">D8674_008133</name>
</gene>
<reference evidence="3 4" key="1">
    <citation type="submission" date="2019-09" db="EMBL/GenBank/DDBJ databases">
        <authorList>
            <person name="Ou C."/>
        </authorList>
    </citation>
    <scope>NUCLEOTIDE SEQUENCE [LARGE SCALE GENOMIC DNA]</scope>
    <source>
        <strain evidence="3">S2</strain>
        <tissue evidence="3">Leaf</tissue>
    </source>
</reference>
<dbReference type="Pfam" id="PF00428">
    <property type="entry name" value="Ribosomal_60s"/>
    <property type="match status" value="1"/>
</dbReference>
<keyword evidence="4" id="KW-1185">Reference proteome</keyword>
<dbReference type="GO" id="GO:0003735">
    <property type="term" value="F:structural constituent of ribosome"/>
    <property type="evidence" value="ECO:0007669"/>
    <property type="project" value="InterPro"/>
</dbReference>
<dbReference type="GO" id="GO:0002182">
    <property type="term" value="P:cytoplasmic translational elongation"/>
    <property type="evidence" value="ECO:0007669"/>
    <property type="project" value="InterPro"/>
</dbReference>
<dbReference type="PANTHER" id="PTHR21141:SF5">
    <property type="entry name" value="LARGE RIBOSOMAL SUBUNIT PROTEIN P2"/>
    <property type="match status" value="1"/>
</dbReference>
<comment type="caution">
    <text evidence="3">The sequence shown here is derived from an EMBL/GenBank/DDBJ whole genome shotgun (WGS) entry which is preliminary data.</text>
</comment>
<accession>A0A5N5I4T5</accession>
<protein>
    <submittedName>
        <fullName evidence="3">60S acidic ribosomal protein P2-1-like</fullName>
    </submittedName>
</protein>
<keyword evidence="3" id="KW-0687">Ribonucleoprotein</keyword>
<dbReference type="GO" id="GO:0022625">
    <property type="term" value="C:cytosolic large ribosomal subunit"/>
    <property type="evidence" value="ECO:0007669"/>
    <property type="project" value="InterPro"/>
</dbReference>
<evidence type="ECO:0000256" key="1">
    <source>
        <dbReference type="ARBA" id="ARBA00003362"/>
    </source>
</evidence>
<name>A0A5N5I4T5_9ROSA</name>
<reference evidence="3 4" key="3">
    <citation type="submission" date="2019-11" db="EMBL/GenBank/DDBJ databases">
        <title>A de novo genome assembly of a pear dwarfing rootstock.</title>
        <authorList>
            <person name="Wang F."/>
            <person name="Wang J."/>
            <person name="Li S."/>
            <person name="Zhang Y."/>
            <person name="Fang M."/>
            <person name="Ma L."/>
            <person name="Zhao Y."/>
            <person name="Jiang S."/>
        </authorList>
    </citation>
    <scope>NUCLEOTIDE SEQUENCE [LARGE SCALE GENOMIC DNA]</scope>
    <source>
        <strain evidence="3">S2</strain>
        <tissue evidence="3">Leaf</tissue>
    </source>
</reference>